<dbReference type="Ensembl" id="ENSCPBT00000009742.1">
    <property type="protein sequence ID" value="ENSCPBP00000008087.1"/>
    <property type="gene ID" value="ENSCPBG00000006350.1"/>
</dbReference>
<organism evidence="1 2">
    <name type="scientific">Chrysemys picta bellii</name>
    <name type="common">Western painted turtle</name>
    <name type="synonym">Emys bellii</name>
    <dbReference type="NCBI Taxonomy" id="8478"/>
    <lineage>
        <taxon>Eukaryota</taxon>
        <taxon>Metazoa</taxon>
        <taxon>Chordata</taxon>
        <taxon>Craniata</taxon>
        <taxon>Vertebrata</taxon>
        <taxon>Euteleostomi</taxon>
        <taxon>Archelosauria</taxon>
        <taxon>Testudinata</taxon>
        <taxon>Testudines</taxon>
        <taxon>Cryptodira</taxon>
        <taxon>Durocryptodira</taxon>
        <taxon>Testudinoidea</taxon>
        <taxon>Emydidae</taxon>
        <taxon>Chrysemys</taxon>
    </lineage>
</organism>
<evidence type="ECO:0000313" key="2">
    <source>
        <dbReference type="Proteomes" id="UP000694380"/>
    </source>
</evidence>
<reference evidence="1" key="1">
    <citation type="submission" date="2025-08" db="UniProtKB">
        <authorList>
            <consortium name="Ensembl"/>
        </authorList>
    </citation>
    <scope>IDENTIFICATION</scope>
</reference>
<dbReference type="Proteomes" id="UP000694380">
    <property type="component" value="Unplaced"/>
</dbReference>
<evidence type="ECO:0000313" key="1">
    <source>
        <dbReference type="Ensembl" id="ENSCPBP00000008087.1"/>
    </source>
</evidence>
<sequence length="153" mass="16914">SNPDILCLQATLSRVRPAHPVCTGSSHTSRLVHQCQHFTLVCRPTINCICKVHSEAARGCLPAIALEVPGWEGGEAAVCNCLQNTIPRERMACDYNLKRFYGLLGRWTESGGRELTHNLRSSKALRLRQRGNNYTVLGAQRKHHSSAQLAPVC</sequence>
<accession>A0A8C3FF74</accession>
<reference evidence="1" key="2">
    <citation type="submission" date="2025-09" db="UniProtKB">
        <authorList>
            <consortium name="Ensembl"/>
        </authorList>
    </citation>
    <scope>IDENTIFICATION</scope>
</reference>
<dbReference type="AlphaFoldDB" id="A0A8C3FF74"/>
<name>A0A8C3FF74_CHRPI</name>
<keyword evidence="2" id="KW-1185">Reference proteome</keyword>
<protein>
    <submittedName>
        <fullName evidence="1">Uncharacterized protein</fullName>
    </submittedName>
</protein>
<proteinExistence type="predicted"/>